<evidence type="ECO:0000256" key="3">
    <source>
        <dbReference type="ARBA" id="ARBA00023163"/>
    </source>
</evidence>
<accession>A0AAV0UH95</accession>
<dbReference type="InterPro" id="IPR017884">
    <property type="entry name" value="SANT_dom"/>
</dbReference>
<proteinExistence type="predicted"/>
<feature type="domain" description="HTH myb-type" evidence="7">
    <location>
        <begin position="47"/>
        <end position="94"/>
    </location>
</feature>
<feature type="domain" description="SANT" evidence="6">
    <location>
        <begin position="42"/>
        <end position="81"/>
    </location>
</feature>
<dbReference type="PANTHER" id="PTHR12802:SF155">
    <property type="entry name" value="DEUBIQUITINASE MYSM1"/>
    <property type="match status" value="1"/>
</dbReference>
<dbReference type="CDD" id="cd00167">
    <property type="entry name" value="SANT"/>
    <property type="match status" value="1"/>
</dbReference>
<dbReference type="Proteomes" id="UP001162031">
    <property type="component" value="Unassembled WGS sequence"/>
</dbReference>
<evidence type="ECO:0000259" key="7">
    <source>
        <dbReference type="PROSITE" id="PS51294"/>
    </source>
</evidence>
<organism evidence="8 9">
    <name type="scientific">Hyaloperonospora brassicae</name>
    <name type="common">Brassica downy mildew</name>
    <name type="synonym">Peronospora brassicae</name>
    <dbReference type="NCBI Taxonomy" id="162125"/>
    <lineage>
        <taxon>Eukaryota</taxon>
        <taxon>Sar</taxon>
        <taxon>Stramenopiles</taxon>
        <taxon>Oomycota</taxon>
        <taxon>Peronosporomycetes</taxon>
        <taxon>Peronosporales</taxon>
        <taxon>Peronosporaceae</taxon>
        <taxon>Hyaloperonospora</taxon>
    </lineage>
</organism>
<evidence type="ECO:0000313" key="8">
    <source>
        <dbReference type="EMBL" id="CAI5736274.1"/>
    </source>
</evidence>
<dbReference type="PROSITE" id="PS51293">
    <property type="entry name" value="SANT"/>
    <property type="match status" value="1"/>
</dbReference>
<dbReference type="PROSITE" id="PS51294">
    <property type="entry name" value="HTH_MYB"/>
    <property type="match status" value="1"/>
</dbReference>
<evidence type="ECO:0008006" key="10">
    <source>
        <dbReference type="Google" id="ProtNLM"/>
    </source>
</evidence>
<keyword evidence="1" id="KW-0805">Transcription regulation</keyword>
<dbReference type="InterPro" id="IPR001005">
    <property type="entry name" value="SANT/Myb"/>
</dbReference>
<dbReference type="PROSITE" id="PS50090">
    <property type="entry name" value="MYB_LIKE"/>
    <property type="match status" value="1"/>
</dbReference>
<dbReference type="InterPro" id="IPR017930">
    <property type="entry name" value="Myb_dom"/>
</dbReference>
<dbReference type="EMBL" id="CANTFL010001312">
    <property type="protein sequence ID" value="CAI5736274.1"/>
    <property type="molecule type" value="Genomic_DNA"/>
</dbReference>
<keyword evidence="2" id="KW-0238">DNA-binding</keyword>
<reference evidence="8" key="1">
    <citation type="submission" date="2022-12" db="EMBL/GenBank/DDBJ databases">
        <authorList>
            <person name="Webb A."/>
        </authorList>
    </citation>
    <scope>NUCLEOTIDE SEQUENCE</scope>
    <source>
        <strain evidence="8">Hp1</strain>
    </source>
</reference>
<dbReference type="NCBIfam" id="TIGR01557">
    <property type="entry name" value="myb_SHAQKYF"/>
    <property type="match status" value="1"/>
</dbReference>
<dbReference type="SMART" id="SM00717">
    <property type="entry name" value="SANT"/>
    <property type="match status" value="1"/>
</dbReference>
<dbReference type="InterPro" id="IPR006447">
    <property type="entry name" value="Myb_dom_plants"/>
</dbReference>
<protein>
    <recommendedName>
        <fullName evidence="10">HTH myb-type domain-containing protein</fullName>
    </recommendedName>
</protein>
<comment type="caution">
    <text evidence="8">The sequence shown here is derived from an EMBL/GenBank/DDBJ whole genome shotgun (WGS) entry which is preliminary data.</text>
</comment>
<keyword evidence="9" id="KW-1185">Reference proteome</keyword>
<evidence type="ECO:0000256" key="1">
    <source>
        <dbReference type="ARBA" id="ARBA00023015"/>
    </source>
</evidence>
<feature type="domain" description="Myb-like" evidence="5">
    <location>
        <begin position="47"/>
        <end position="90"/>
    </location>
</feature>
<gene>
    <name evidence="8" type="ORF">HBR001_LOCUS6774</name>
</gene>
<keyword evidence="3" id="KW-0804">Transcription</keyword>
<evidence type="ECO:0000256" key="2">
    <source>
        <dbReference type="ARBA" id="ARBA00023125"/>
    </source>
</evidence>
<evidence type="ECO:0000256" key="4">
    <source>
        <dbReference type="ARBA" id="ARBA00023242"/>
    </source>
</evidence>
<evidence type="ECO:0000313" key="9">
    <source>
        <dbReference type="Proteomes" id="UP001162031"/>
    </source>
</evidence>
<dbReference type="Pfam" id="PF00249">
    <property type="entry name" value="Myb_DNA-binding"/>
    <property type="match status" value="1"/>
</dbReference>
<dbReference type="Gene3D" id="1.10.10.60">
    <property type="entry name" value="Homeodomain-like"/>
    <property type="match status" value="1"/>
</dbReference>
<dbReference type="InterPro" id="IPR009057">
    <property type="entry name" value="Homeodomain-like_sf"/>
</dbReference>
<dbReference type="AlphaFoldDB" id="A0AAV0UH95"/>
<name>A0AAV0UH95_HYABA</name>
<dbReference type="SUPFAM" id="SSF46689">
    <property type="entry name" value="Homeodomain-like"/>
    <property type="match status" value="1"/>
</dbReference>
<dbReference type="PANTHER" id="PTHR12802">
    <property type="entry name" value="SWI/SNF COMPLEX-RELATED"/>
    <property type="match status" value="1"/>
</dbReference>
<keyword evidence="4" id="KW-0539">Nucleus</keyword>
<sequence length="370" mass="41549">MTISANVRKELFEMTNCEGRLIRIKPTEAKAGTTVYSSKQSQPLKMWTQEEHEKFLEAMEKYPAGPWKVIAAFIGTKTTRQTMTHAQKYRQKISRWRRGLRHKGRKHLNDVRHHHVATGDDYTTKENLYKALEYVSNDETSSCSTRYGHAELASVSPTRSLSGVPGHEASRSGELFRLAELASHEVMKQEPRPMPSSPPDVEMVDMSSPVRVKQELVACASVAFSEKIRTMEWTNDPSGFCHASPEWSGHKSEVRLSPLRASPDGSPFPVRKFGGVLSAITDRSYQSAQSRFPPLPLSSTCMRNNTLSPMRDVEVEERKLFVQQRGAGVFRLPPLNVANGQAPNVYSIPPLRSKIDPSVLTGRACYTFTN</sequence>
<dbReference type="GO" id="GO:0003677">
    <property type="term" value="F:DNA binding"/>
    <property type="evidence" value="ECO:0007669"/>
    <property type="project" value="UniProtKB-KW"/>
</dbReference>
<evidence type="ECO:0000259" key="5">
    <source>
        <dbReference type="PROSITE" id="PS50090"/>
    </source>
</evidence>
<evidence type="ECO:0000259" key="6">
    <source>
        <dbReference type="PROSITE" id="PS51293"/>
    </source>
</evidence>